<evidence type="ECO:0000313" key="1">
    <source>
        <dbReference type="EMBL" id="KAG9339101.1"/>
    </source>
</evidence>
<sequence>MERFLKKLTAMADHAEPSLGGERERVVFRINLHSFQLYPQTALPPSHLIHLQMQDKSKRYLSN</sequence>
<reference evidence="1" key="1">
    <citation type="thesis" date="2021" institute="BYU ScholarsArchive" country="Provo, UT, USA">
        <title>Applications of and Algorithms for Genome Assembly and Genomic Analyses with an Emphasis on Marine Teleosts.</title>
        <authorList>
            <person name="Pickett B.D."/>
        </authorList>
    </citation>
    <scope>NUCLEOTIDE SEQUENCE</scope>
    <source>
        <strain evidence="1">HI-2016</strain>
    </source>
</reference>
<organism evidence="1 2">
    <name type="scientific">Albula glossodonta</name>
    <name type="common">roundjaw bonefish</name>
    <dbReference type="NCBI Taxonomy" id="121402"/>
    <lineage>
        <taxon>Eukaryota</taxon>
        <taxon>Metazoa</taxon>
        <taxon>Chordata</taxon>
        <taxon>Craniata</taxon>
        <taxon>Vertebrata</taxon>
        <taxon>Euteleostomi</taxon>
        <taxon>Actinopterygii</taxon>
        <taxon>Neopterygii</taxon>
        <taxon>Teleostei</taxon>
        <taxon>Albuliformes</taxon>
        <taxon>Albulidae</taxon>
        <taxon>Albula</taxon>
    </lineage>
</organism>
<dbReference type="EMBL" id="JAFBMS010000058">
    <property type="protein sequence ID" value="KAG9339101.1"/>
    <property type="molecule type" value="Genomic_DNA"/>
</dbReference>
<protein>
    <submittedName>
        <fullName evidence="1">Uncharacterized protein</fullName>
    </submittedName>
</protein>
<accession>A0A8T2NJG0</accession>
<dbReference type="AlphaFoldDB" id="A0A8T2NJG0"/>
<gene>
    <name evidence="1" type="ORF">JZ751_024131</name>
</gene>
<keyword evidence="2" id="KW-1185">Reference proteome</keyword>
<comment type="caution">
    <text evidence="1">The sequence shown here is derived from an EMBL/GenBank/DDBJ whole genome shotgun (WGS) entry which is preliminary data.</text>
</comment>
<evidence type="ECO:0000313" key="2">
    <source>
        <dbReference type="Proteomes" id="UP000824540"/>
    </source>
</evidence>
<name>A0A8T2NJG0_9TELE</name>
<dbReference type="Proteomes" id="UP000824540">
    <property type="component" value="Unassembled WGS sequence"/>
</dbReference>
<proteinExistence type="predicted"/>